<keyword evidence="1" id="KW-0472">Membrane</keyword>
<reference evidence="2" key="2">
    <citation type="submission" date="2020-09" db="EMBL/GenBank/DDBJ databases">
        <authorList>
            <person name="Sun Q."/>
            <person name="Ohkuma M."/>
        </authorList>
    </citation>
    <scope>NUCLEOTIDE SEQUENCE</scope>
    <source>
        <strain evidence="2">JCM 3086</strain>
    </source>
</reference>
<dbReference type="Proteomes" id="UP000657574">
    <property type="component" value="Unassembled WGS sequence"/>
</dbReference>
<gene>
    <name evidence="2" type="ORF">GCM10010121_057280</name>
</gene>
<dbReference type="RefSeq" id="WP_229840900.1">
    <property type="nucleotide sequence ID" value="NZ_BMQA01000023.1"/>
</dbReference>
<keyword evidence="1" id="KW-0812">Transmembrane</keyword>
<sequence length="209" mass="21285">MEPRTAAGSTTARSGEHRTHWKLGAVVFVPCTMAVVALGIADRPGGGRRLFPGLGGRLQGLRRRGDRGGCVVLPVLPRGAADVKPVLPAAVKTGTLTGSCAPAKQKVPLTGEISLLVRPGSDKPLKDGNLVVNSVGPTGGGGAVTGVEAGRDASTLTAAGVTRPKDTFSVRARSAVTHDLRSTAYSASGGTLTPDELEIEISRSGKQCC</sequence>
<keyword evidence="3" id="KW-1185">Reference proteome</keyword>
<keyword evidence="1" id="KW-1133">Transmembrane helix</keyword>
<feature type="transmembrane region" description="Helical" evidence="1">
    <location>
        <begin position="20"/>
        <end position="41"/>
    </location>
</feature>
<evidence type="ECO:0000313" key="2">
    <source>
        <dbReference type="EMBL" id="GGJ38728.1"/>
    </source>
</evidence>
<evidence type="ECO:0000313" key="3">
    <source>
        <dbReference type="Proteomes" id="UP000657574"/>
    </source>
</evidence>
<dbReference type="InterPro" id="IPR046198">
    <property type="entry name" value="DUF6230"/>
</dbReference>
<dbReference type="EMBL" id="BMQA01000023">
    <property type="protein sequence ID" value="GGJ38728.1"/>
    <property type="molecule type" value="Genomic_DNA"/>
</dbReference>
<accession>A0A917L284</accession>
<proteinExistence type="predicted"/>
<reference evidence="2" key="1">
    <citation type="journal article" date="2014" name="Int. J. Syst. Evol. Microbiol.">
        <title>Complete genome sequence of Corynebacterium casei LMG S-19264T (=DSM 44701T), isolated from a smear-ripened cheese.</title>
        <authorList>
            <consortium name="US DOE Joint Genome Institute (JGI-PGF)"/>
            <person name="Walter F."/>
            <person name="Albersmeier A."/>
            <person name="Kalinowski J."/>
            <person name="Ruckert C."/>
        </authorList>
    </citation>
    <scope>NUCLEOTIDE SEQUENCE</scope>
    <source>
        <strain evidence="2">JCM 3086</strain>
    </source>
</reference>
<comment type="caution">
    <text evidence="2">The sequence shown here is derived from an EMBL/GenBank/DDBJ whole genome shotgun (WGS) entry which is preliminary data.</text>
</comment>
<protein>
    <submittedName>
        <fullName evidence="2">Uncharacterized protein</fullName>
    </submittedName>
</protein>
<dbReference type="AlphaFoldDB" id="A0A917L284"/>
<evidence type="ECO:0000256" key="1">
    <source>
        <dbReference type="SAM" id="Phobius"/>
    </source>
</evidence>
<organism evidence="2 3">
    <name type="scientific">Streptomyces brasiliensis</name>
    <dbReference type="NCBI Taxonomy" id="1954"/>
    <lineage>
        <taxon>Bacteria</taxon>
        <taxon>Bacillati</taxon>
        <taxon>Actinomycetota</taxon>
        <taxon>Actinomycetes</taxon>
        <taxon>Kitasatosporales</taxon>
        <taxon>Streptomycetaceae</taxon>
        <taxon>Streptomyces</taxon>
    </lineage>
</organism>
<dbReference type="Pfam" id="PF19741">
    <property type="entry name" value="DUF6230"/>
    <property type="match status" value="1"/>
</dbReference>
<name>A0A917L284_9ACTN</name>